<dbReference type="SUPFAM" id="SSF52540">
    <property type="entry name" value="P-loop containing nucleoside triphosphate hydrolases"/>
    <property type="match status" value="1"/>
</dbReference>
<dbReference type="InterPro" id="IPR027417">
    <property type="entry name" value="P-loop_NTPase"/>
</dbReference>
<evidence type="ECO:0000256" key="2">
    <source>
        <dbReference type="ARBA" id="ARBA00022741"/>
    </source>
</evidence>
<keyword evidence="6" id="KW-1185">Reference proteome</keyword>
<dbReference type="PANTHER" id="PTHR45772:SF7">
    <property type="entry name" value="AMINO ACID ABC TRANSPORTER ATP-BINDING PROTEIN"/>
    <property type="match status" value="1"/>
</dbReference>
<proteinExistence type="predicted"/>
<evidence type="ECO:0000313" key="5">
    <source>
        <dbReference type="EMBL" id="GAA1568428.1"/>
    </source>
</evidence>
<evidence type="ECO:0000256" key="3">
    <source>
        <dbReference type="ARBA" id="ARBA00022840"/>
    </source>
</evidence>
<dbReference type="Pfam" id="PF12399">
    <property type="entry name" value="BCA_ABC_TP_C"/>
    <property type="match status" value="1"/>
</dbReference>
<evidence type="ECO:0000313" key="6">
    <source>
        <dbReference type="Proteomes" id="UP001500393"/>
    </source>
</evidence>
<protein>
    <submittedName>
        <fullName evidence="5">ABC transporter ATP-binding protein</fullName>
    </submittedName>
</protein>
<dbReference type="RefSeq" id="WP_344212629.1">
    <property type="nucleotide sequence ID" value="NZ_BAAAOS010000018.1"/>
</dbReference>
<dbReference type="Proteomes" id="UP001500393">
    <property type="component" value="Unassembled WGS sequence"/>
</dbReference>
<dbReference type="InterPro" id="IPR003439">
    <property type="entry name" value="ABC_transporter-like_ATP-bd"/>
</dbReference>
<dbReference type="PROSITE" id="PS50893">
    <property type="entry name" value="ABC_TRANSPORTER_2"/>
    <property type="match status" value="1"/>
</dbReference>
<keyword evidence="1" id="KW-0813">Transport</keyword>
<evidence type="ECO:0000259" key="4">
    <source>
        <dbReference type="PROSITE" id="PS50893"/>
    </source>
</evidence>
<dbReference type="InterPro" id="IPR032823">
    <property type="entry name" value="BCA_ABC_TP_C"/>
</dbReference>
<keyword evidence="3 5" id="KW-0067">ATP-binding</keyword>
<dbReference type="EMBL" id="BAAAOS010000018">
    <property type="protein sequence ID" value="GAA1568428.1"/>
    <property type="molecule type" value="Genomic_DNA"/>
</dbReference>
<evidence type="ECO:0000256" key="1">
    <source>
        <dbReference type="ARBA" id="ARBA00022448"/>
    </source>
</evidence>
<dbReference type="SMART" id="SM00382">
    <property type="entry name" value="AAA"/>
    <property type="match status" value="1"/>
</dbReference>
<dbReference type="Pfam" id="PF00005">
    <property type="entry name" value="ABC_tran"/>
    <property type="match status" value="1"/>
</dbReference>
<dbReference type="Gene3D" id="3.40.50.300">
    <property type="entry name" value="P-loop containing nucleotide triphosphate hydrolases"/>
    <property type="match status" value="1"/>
</dbReference>
<dbReference type="InterPro" id="IPR003593">
    <property type="entry name" value="AAA+_ATPase"/>
</dbReference>
<comment type="caution">
    <text evidence="5">The sequence shown here is derived from an EMBL/GenBank/DDBJ whole genome shotgun (WGS) entry which is preliminary data.</text>
</comment>
<sequence>MALFEIRGLTKDFGGVRAVDDLDLHVDQGEIVCVIGPNGAGKTTLFNLVTGMIRPDRGEIVFDGRNVVGLRPSQVIELGIARTFQNVRLFPEMSVRENVMVARHCRTGSGMLKAVLRPPSFRREEAETRLLAEQALAFFGSRLVGWRFDTPARSLSYANRRRLEIARALASEPKLLLLDEPTAGMNPQETGELIGLIRRMRDEIGVTIALIEHDMRLVKGVSERVVVLDYGHLIAEGRYDEVASNDRVIEAYLGRKASAT</sequence>
<organism evidence="5 6">
    <name type="scientific">Kribbella sancticallisti</name>
    <dbReference type="NCBI Taxonomy" id="460087"/>
    <lineage>
        <taxon>Bacteria</taxon>
        <taxon>Bacillati</taxon>
        <taxon>Actinomycetota</taxon>
        <taxon>Actinomycetes</taxon>
        <taxon>Propionibacteriales</taxon>
        <taxon>Kribbellaceae</taxon>
        <taxon>Kribbella</taxon>
    </lineage>
</organism>
<gene>
    <name evidence="5" type="ORF">GCM10009789_22300</name>
</gene>
<feature type="domain" description="ABC transporter" evidence="4">
    <location>
        <begin position="4"/>
        <end position="255"/>
    </location>
</feature>
<dbReference type="CDD" id="cd03219">
    <property type="entry name" value="ABC_Mj1267_LivG_branched"/>
    <property type="match status" value="1"/>
</dbReference>
<name>A0ABP4P0J8_9ACTN</name>
<dbReference type="GO" id="GO:0005524">
    <property type="term" value="F:ATP binding"/>
    <property type="evidence" value="ECO:0007669"/>
    <property type="project" value="UniProtKB-KW"/>
</dbReference>
<reference evidence="6" key="1">
    <citation type="journal article" date="2019" name="Int. J. Syst. Evol. Microbiol.">
        <title>The Global Catalogue of Microorganisms (GCM) 10K type strain sequencing project: providing services to taxonomists for standard genome sequencing and annotation.</title>
        <authorList>
            <consortium name="The Broad Institute Genomics Platform"/>
            <consortium name="The Broad Institute Genome Sequencing Center for Infectious Disease"/>
            <person name="Wu L."/>
            <person name="Ma J."/>
        </authorList>
    </citation>
    <scope>NUCLEOTIDE SEQUENCE [LARGE SCALE GENOMIC DNA]</scope>
    <source>
        <strain evidence="6">JCM 14969</strain>
    </source>
</reference>
<dbReference type="InterPro" id="IPR051120">
    <property type="entry name" value="ABC_AA/LPS_Transport"/>
</dbReference>
<accession>A0ABP4P0J8</accession>
<keyword evidence="2" id="KW-0547">Nucleotide-binding</keyword>
<dbReference type="PANTHER" id="PTHR45772">
    <property type="entry name" value="CONSERVED COMPONENT OF ABC TRANSPORTER FOR NATURAL AMINO ACIDS-RELATED"/>
    <property type="match status" value="1"/>
</dbReference>